<protein>
    <submittedName>
        <fullName evidence="9">Putative outer membrane protein pmp20</fullName>
    </submittedName>
</protein>
<dbReference type="EMBL" id="MZGS01000024">
    <property type="protein sequence ID" value="PWB86515.1"/>
    <property type="molecule type" value="Genomic_DNA"/>
</dbReference>
<accession>A0A315XL21</accession>
<dbReference type="Pfam" id="PF02415">
    <property type="entry name" value="Chlam_PMP"/>
    <property type="match status" value="2"/>
</dbReference>
<dbReference type="OrthoDB" id="78488at2157"/>
<dbReference type="Gene3D" id="2.60.40.10">
    <property type="entry name" value="Immunoglobulins"/>
    <property type="match status" value="1"/>
</dbReference>
<organism evidence="9 10">
    <name type="scientific">Methanobrevibacter thaueri</name>
    <dbReference type="NCBI Taxonomy" id="190975"/>
    <lineage>
        <taxon>Archaea</taxon>
        <taxon>Methanobacteriati</taxon>
        <taxon>Methanobacteriota</taxon>
        <taxon>Methanomada group</taxon>
        <taxon>Methanobacteria</taxon>
        <taxon>Methanobacteriales</taxon>
        <taxon>Methanobacteriaceae</taxon>
        <taxon>Methanobrevibacter</taxon>
    </lineage>
</organism>
<evidence type="ECO:0000256" key="5">
    <source>
        <dbReference type="ARBA" id="ARBA00022729"/>
    </source>
</evidence>
<dbReference type="PANTHER" id="PTHR11319:SF35">
    <property type="entry name" value="OUTER MEMBRANE PROTEIN PMPC-RELATED"/>
    <property type="match status" value="1"/>
</dbReference>
<evidence type="ECO:0000313" key="9">
    <source>
        <dbReference type="EMBL" id="PWB86515.1"/>
    </source>
</evidence>
<dbReference type="Gene3D" id="2.160.20.10">
    <property type="entry name" value="Single-stranded right-handed beta-helix, Pectin lyase-like"/>
    <property type="match status" value="1"/>
</dbReference>
<dbReference type="PANTHER" id="PTHR11319">
    <property type="entry name" value="G PROTEIN-COUPLED RECEPTOR-RELATED"/>
    <property type="match status" value="1"/>
</dbReference>
<dbReference type="InterPro" id="IPR011050">
    <property type="entry name" value="Pectin_lyase_fold/virulence"/>
</dbReference>
<name>A0A315XL21_9EURY</name>
<comment type="caution">
    <text evidence="9">The sequence shown here is derived from an EMBL/GenBank/DDBJ whole genome shotgun (WGS) entry which is preliminary data.</text>
</comment>
<gene>
    <name evidence="9" type="ORF">MBBTH_14980</name>
</gene>
<dbReference type="SUPFAM" id="SSF51126">
    <property type="entry name" value="Pectin lyase-like"/>
    <property type="match status" value="4"/>
</dbReference>
<sequence length="1324" mass="141400">MNNAPLENNQITGNIGNFTDLDGEISEMPVGGNLTLTKDYAYSSNDSDYKQGVLIAKDNIVIDGDGHTINGANQARIFNITANNVTLKNIKFVNGYSNDNGGAIFAIHNLNMLNCHFENNNANASGGAVYIDNAFSNCRINSTFINNSAYNGGAIYFNGAITNNTINGYFENNTAERGAGAIYVKGKSSNNTFAAEFYRNHAKAASGGAIFFIALSENNKFESIFRYNQAAYGAGIFFYNKANNNRFSSDFRFNVAQSCGGAMFFYSTTNGNNFTGYFINNSALGLIDSENGNGGAITFKNVSSNSIFTCDFINNTAALFGGGVNYRQTPHNITFNSNFINNKAENGGGVNFFENFENVIFNGEFIGNTADYGGAIAVTDGSIENVSFKNNHAKSGGAIYFYGNGMVINSNFTSNTANDADDSCGGAIYFEGNGTVLGSKFISNSARYDGGAVYIWRNGTIEGSDFSDNEAQNGGSVNIHGAGEVNNCNFTNNKARTGGAIEFWNVGIVKNSIFNSNVGRYGRGAIYSSNDIKIIDSDFENNSAIEDAGGALNVYGNAELNCCNFTGNSASSYGGAVSTNYAKIKNSNFISNSASIGGAIMWKDVNGTVSGCIFMDNSANYGGAIRESGNNGTVSGCIFKNNRANNDGGAIVWSGSDSTVSDCAFENNSANNDGGAVLWDGFNYGADNGKVIGCTFSNNHANHEGGAILWKETPSANVSDCSFVNNSADSEGGAIALVRNYNGFVSGCSFTNNSANISGGAIDWRLNDGGFVSGCSFTNNSANQSGGAVFWDRSTGDISGSVFINNRADDGAVYFYNMYGSYRLTINGNIFLNNSASAIVFAMMDSSSNADYNWFGHNATNYDTEPIPSDVTINKWLFLDGTADPVVIFGSCDVFFILYSYDSAYISYYDNSRLYPVNLTVVATSKGESEGIAKLGQALKYTSTEVGTGSVTVKFENIECTVETSISKANPNLSVEPQEVIYSNNTIIALNYNSTATGKVNITLKGEKSEYAFENLDLNATISLGNLDVGEYVVSVVYSGDDIFTDDTASGTLSVDKADSILTVDDVTLDYGTSSTITVTTEGVITIVAKINGNEVFIKSDAIMIPVLDVGTYNLTITAIPDANHNAVNKTVTITVNRAKTQMAANAITTIYNINKDLVVTLKDSNGKALSGVKVTVNLNGAKTLITDKNGQIKVSTKGLAPKAYSAKITFSGDANYDNSTKEVKVTVKKANPKIIAKKKTFKKAKKVKKYAITLKDNIGKPIKKAKVTLKIKGKTFKAKTNAKGKATFKIKKLTKKGTFKAKITFKGNAYYNKVTKKVKIKMK</sequence>
<evidence type="ECO:0000313" key="10">
    <source>
        <dbReference type="Proteomes" id="UP000251717"/>
    </source>
</evidence>
<evidence type="ECO:0000256" key="4">
    <source>
        <dbReference type="ARBA" id="ARBA00022525"/>
    </source>
</evidence>
<dbReference type="RefSeq" id="WP_116592424.1">
    <property type="nucleotide sequence ID" value="NZ_MZGS01000024.1"/>
</dbReference>
<dbReference type="Pfam" id="PF13229">
    <property type="entry name" value="Beta_helix"/>
    <property type="match status" value="1"/>
</dbReference>
<evidence type="ECO:0000256" key="1">
    <source>
        <dbReference type="ARBA" id="ARBA00004196"/>
    </source>
</evidence>
<evidence type="ECO:0000256" key="6">
    <source>
        <dbReference type="ARBA" id="ARBA00023136"/>
    </source>
</evidence>
<reference evidence="9 10" key="1">
    <citation type="submission" date="2017-03" db="EMBL/GenBank/DDBJ databases">
        <title>Genome sequence of Methanobrevibacter thaueri.</title>
        <authorList>
            <person name="Poehlein A."/>
            <person name="Seedorf H."/>
            <person name="Daniel R."/>
        </authorList>
    </citation>
    <scope>NUCLEOTIDE SEQUENCE [LARGE SCALE GENOMIC DNA]</scope>
    <source>
        <strain evidence="9 10">DSM 11995</strain>
    </source>
</reference>
<evidence type="ECO:0000256" key="3">
    <source>
        <dbReference type="ARBA" id="ARBA00004613"/>
    </source>
</evidence>
<evidence type="ECO:0000256" key="7">
    <source>
        <dbReference type="ARBA" id="ARBA00023237"/>
    </source>
</evidence>
<keyword evidence="7" id="KW-0998">Cell outer membrane</keyword>
<keyword evidence="4" id="KW-0964">Secreted</keyword>
<comment type="subcellular location">
    <subcellularLocation>
        <location evidence="1">Cell envelope</location>
    </subcellularLocation>
    <subcellularLocation>
        <location evidence="2">Cell outer membrane</location>
    </subcellularLocation>
    <subcellularLocation>
        <location evidence="3">Secreted</location>
    </subcellularLocation>
</comment>
<keyword evidence="10" id="KW-1185">Reference proteome</keyword>
<dbReference type="InterPro" id="IPR012334">
    <property type="entry name" value="Pectin_lyas_fold"/>
</dbReference>
<evidence type="ECO:0000256" key="2">
    <source>
        <dbReference type="ARBA" id="ARBA00004442"/>
    </source>
</evidence>
<proteinExistence type="predicted"/>
<dbReference type="InterPro" id="IPR013783">
    <property type="entry name" value="Ig-like_fold"/>
</dbReference>
<dbReference type="SMART" id="SM00710">
    <property type="entry name" value="PbH1"/>
    <property type="match status" value="19"/>
</dbReference>
<dbReference type="GO" id="GO:0005576">
    <property type="term" value="C:extracellular region"/>
    <property type="evidence" value="ECO:0007669"/>
    <property type="project" value="UniProtKB-SubCell"/>
</dbReference>
<keyword evidence="5" id="KW-0732">Signal</keyword>
<dbReference type="InterPro" id="IPR003368">
    <property type="entry name" value="POMP_repeat"/>
</dbReference>
<keyword evidence="6" id="KW-0472">Membrane</keyword>
<dbReference type="NCBIfam" id="TIGR01376">
    <property type="entry name" value="POMP_repeat"/>
    <property type="match status" value="1"/>
</dbReference>
<evidence type="ECO:0000259" key="8">
    <source>
        <dbReference type="Pfam" id="PF13229"/>
    </source>
</evidence>
<feature type="domain" description="Right handed beta helix" evidence="8">
    <location>
        <begin position="579"/>
        <end position="727"/>
    </location>
</feature>
<dbReference type="Proteomes" id="UP000251717">
    <property type="component" value="Unassembled WGS sequence"/>
</dbReference>
<dbReference type="InterPro" id="IPR039448">
    <property type="entry name" value="Beta_helix"/>
</dbReference>
<dbReference type="InterPro" id="IPR006626">
    <property type="entry name" value="PbH1"/>
</dbReference>